<accession>A0A0N9HV27</accession>
<dbReference type="AlphaFoldDB" id="A0A0N9HV27"/>
<name>A0A0N9HV27_9PSEU</name>
<reference evidence="1 2" key="1">
    <citation type="submission" date="2015-07" db="EMBL/GenBank/DDBJ databases">
        <title>Genome sequencing of Kibdelosporangium phytohabitans.</title>
        <authorList>
            <person name="Qin S."/>
            <person name="Xing K."/>
        </authorList>
    </citation>
    <scope>NUCLEOTIDE SEQUENCE [LARGE SCALE GENOMIC DNA]</scope>
    <source>
        <strain evidence="1 2">KLBMP1111</strain>
    </source>
</reference>
<evidence type="ECO:0000313" key="1">
    <source>
        <dbReference type="EMBL" id="ALG07409.1"/>
    </source>
</evidence>
<keyword evidence="2" id="KW-1185">Reference proteome</keyword>
<protein>
    <submittedName>
        <fullName evidence="1">Uncharacterized protein</fullName>
    </submittedName>
</protein>
<gene>
    <name evidence="1" type="ORF">AOZ06_11190</name>
</gene>
<dbReference type="EMBL" id="CP012752">
    <property type="protein sequence ID" value="ALG07409.1"/>
    <property type="molecule type" value="Genomic_DNA"/>
</dbReference>
<evidence type="ECO:0000313" key="2">
    <source>
        <dbReference type="Proteomes" id="UP000063699"/>
    </source>
</evidence>
<organism evidence="1 2">
    <name type="scientific">Kibdelosporangium phytohabitans</name>
    <dbReference type="NCBI Taxonomy" id="860235"/>
    <lineage>
        <taxon>Bacteria</taxon>
        <taxon>Bacillati</taxon>
        <taxon>Actinomycetota</taxon>
        <taxon>Actinomycetes</taxon>
        <taxon>Pseudonocardiales</taxon>
        <taxon>Pseudonocardiaceae</taxon>
        <taxon>Kibdelosporangium</taxon>
    </lineage>
</organism>
<dbReference type="KEGG" id="kphy:AOZ06_11190"/>
<proteinExistence type="predicted"/>
<sequence length="112" mass="12981">MNRSRLEQKLEWKDVAKRGDISDPTLRRIRNKPESTLTEDAKIRIEDGLGWTPGDVDGVLAGGTYTYRRPMLDAESATVEQIINFMLDMEAKRRPDFRLLLSRIDARWFTTP</sequence>
<dbReference type="Proteomes" id="UP000063699">
    <property type="component" value="Chromosome"/>
</dbReference>